<evidence type="ECO:0000259" key="3">
    <source>
        <dbReference type="Pfam" id="PF09822"/>
    </source>
</evidence>
<keyword evidence="2" id="KW-1133">Transmembrane helix</keyword>
<proteinExistence type="predicted"/>
<protein>
    <submittedName>
        <fullName evidence="5">ABC-type uncharacterized transport system involved in gliding motility auxiliary subunit</fullName>
    </submittedName>
</protein>
<evidence type="ECO:0000259" key="4">
    <source>
        <dbReference type="Pfam" id="PF23357"/>
    </source>
</evidence>
<evidence type="ECO:0000256" key="1">
    <source>
        <dbReference type="SAM" id="Coils"/>
    </source>
</evidence>
<accession>A0A846N397</accession>
<name>A0A846N397_9PROT</name>
<feature type="coiled-coil region" evidence="1">
    <location>
        <begin position="511"/>
        <end position="583"/>
    </location>
</feature>
<evidence type="ECO:0000313" key="6">
    <source>
        <dbReference type="Proteomes" id="UP000570514"/>
    </source>
</evidence>
<dbReference type="RefSeq" id="WP_167085010.1">
    <property type="nucleotide sequence ID" value="NZ_BAAADC010000001.1"/>
</dbReference>
<feature type="domain" description="ABC-type uncharacterised transport system" evidence="3">
    <location>
        <begin position="178"/>
        <end position="481"/>
    </location>
</feature>
<keyword evidence="6" id="KW-1185">Reference proteome</keyword>
<dbReference type="Pfam" id="PF23357">
    <property type="entry name" value="DUF7088"/>
    <property type="match status" value="1"/>
</dbReference>
<feature type="transmembrane region" description="Helical" evidence="2">
    <location>
        <begin position="594"/>
        <end position="617"/>
    </location>
</feature>
<evidence type="ECO:0000256" key="2">
    <source>
        <dbReference type="SAM" id="Phobius"/>
    </source>
</evidence>
<keyword evidence="2" id="KW-0472">Membrane</keyword>
<feature type="domain" description="DUF7088" evidence="4">
    <location>
        <begin position="41"/>
        <end position="140"/>
    </location>
</feature>
<keyword evidence="1" id="KW-0175">Coiled coil</keyword>
<evidence type="ECO:0000313" key="5">
    <source>
        <dbReference type="EMBL" id="NIK90448.1"/>
    </source>
</evidence>
<dbReference type="Proteomes" id="UP000570514">
    <property type="component" value="Unassembled WGS sequence"/>
</dbReference>
<dbReference type="InterPro" id="IPR019196">
    <property type="entry name" value="ABC_transp_unknown"/>
</dbReference>
<sequence>MKPLSRRNYAIAAAALAVVVFFAFNIALDAGVTNAKLDLTENGRYTLAQGTRNIIMNLKEPVTLRFFFSKKAASEYAQTRAYAGRVRDLLHEYAARSHGKIILEEIDPEPYTPAEDQATAAGLSGAPTDSGDTVYFGLVGTNRIDGREVIPYFTPDREGLAEYDISSLIYRLSAPKKHKVAIISGLPLESGMGGMQAMMQGRSRPFTIYQELSQAYQTEVLTPDFTATPSDADVLMIVHPGNLSEAQNYAVDQFVMKGGRVLAFVDPNSELAQGGGVEPGSAASVSTLPRLFQSWGISFDSTKEIGDLKLAQRVQMSREGPPLSYPIWLHLTDDNFSENDPVTANMKVINIASAGSLRPLKSATTKFISLIGSSNQASLLDVNQVRTQTMTAPQDIAGTIAPSGQEYIIAARLTGPAKSAYAAGAPAGVAGQPVTEAKNINVIVMADSDIFDDRFWVRVENMFGKQVAAPFANNDAFVLNSVENLMGSSDLISLRTRATNDRPFIRVKEIQADAEREFKEQEDALKAKLSETEQQLKNLQSGQSGGATSGKIVGINAQQRAAIETFKHQLAEIRTQLRQVQHNLRQDVDALGNVLAFINIVAVPFLVAVFALFLAWLRRRRRARALPL</sequence>
<dbReference type="EMBL" id="JAASRM010000001">
    <property type="protein sequence ID" value="NIK90448.1"/>
    <property type="molecule type" value="Genomic_DNA"/>
</dbReference>
<dbReference type="Pfam" id="PF09822">
    <property type="entry name" value="ABC_transp_aux"/>
    <property type="match status" value="1"/>
</dbReference>
<reference evidence="5 6" key="1">
    <citation type="submission" date="2020-03" db="EMBL/GenBank/DDBJ databases">
        <title>Genomic Encyclopedia of Type Strains, Phase IV (KMG-IV): sequencing the most valuable type-strain genomes for metagenomic binning, comparative biology and taxonomic classification.</title>
        <authorList>
            <person name="Goeker M."/>
        </authorList>
    </citation>
    <scope>NUCLEOTIDE SEQUENCE [LARGE SCALE GENOMIC DNA]</scope>
    <source>
        <strain evidence="5 6">DSM 19867</strain>
    </source>
</reference>
<dbReference type="AlphaFoldDB" id="A0A846N397"/>
<organism evidence="5 6">
    <name type="scientific">Rhizomicrobium palustre</name>
    <dbReference type="NCBI Taxonomy" id="189966"/>
    <lineage>
        <taxon>Bacteria</taxon>
        <taxon>Pseudomonadati</taxon>
        <taxon>Pseudomonadota</taxon>
        <taxon>Alphaproteobacteria</taxon>
        <taxon>Micropepsales</taxon>
        <taxon>Micropepsaceae</taxon>
        <taxon>Rhizomicrobium</taxon>
    </lineage>
</organism>
<keyword evidence="2" id="KW-0812">Transmembrane</keyword>
<comment type="caution">
    <text evidence="5">The sequence shown here is derived from an EMBL/GenBank/DDBJ whole genome shotgun (WGS) entry which is preliminary data.</text>
</comment>
<dbReference type="InterPro" id="IPR055396">
    <property type="entry name" value="DUF7088"/>
</dbReference>
<gene>
    <name evidence="5" type="ORF">FHS83_003766</name>
</gene>